<dbReference type="InterPro" id="IPR001461">
    <property type="entry name" value="Aspartic_peptidase_A1"/>
</dbReference>
<name>A0AAD8P308_TARER</name>
<accession>A0AAD8P308</accession>
<dbReference type="AlphaFoldDB" id="A0AAD8P308"/>
<evidence type="ECO:0000313" key="5">
    <source>
        <dbReference type="Proteomes" id="UP001229421"/>
    </source>
</evidence>
<evidence type="ECO:0000256" key="1">
    <source>
        <dbReference type="ARBA" id="ARBA00007447"/>
    </source>
</evidence>
<dbReference type="EMBL" id="JAUHHV010000003">
    <property type="protein sequence ID" value="KAK1430187.1"/>
    <property type="molecule type" value="Genomic_DNA"/>
</dbReference>
<evidence type="ECO:0000256" key="2">
    <source>
        <dbReference type="SAM" id="SignalP"/>
    </source>
</evidence>
<dbReference type="Pfam" id="PF14541">
    <property type="entry name" value="TAXi_C"/>
    <property type="match status" value="1"/>
</dbReference>
<evidence type="ECO:0000313" key="4">
    <source>
        <dbReference type="EMBL" id="KAK1430187.1"/>
    </source>
</evidence>
<feature type="domain" description="Peptidase A1" evidence="3">
    <location>
        <begin position="41"/>
        <end position="407"/>
    </location>
</feature>
<dbReference type="InterPro" id="IPR033121">
    <property type="entry name" value="PEPTIDASE_A1"/>
</dbReference>
<keyword evidence="5" id="KW-1185">Reference proteome</keyword>
<dbReference type="GO" id="GO:0004190">
    <property type="term" value="F:aspartic-type endopeptidase activity"/>
    <property type="evidence" value="ECO:0007669"/>
    <property type="project" value="InterPro"/>
</dbReference>
<dbReference type="GO" id="GO:0006508">
    <property type="term" value="P:proteolysis"/>
    <property type="evidence" value="ECO:0007669"/>
    <property type="project" value="InterPro"/>
</dbReference>
<protein>
    <recommendedName>
        <fullName evidence="3">Peptidase A1 domain-containing protein</fullName>
    </recommendedName>
</protein>
<dbReference type="PROSITE" id="PS51767">
    <property type="entry name" value="PEPTIDASE_A1"/>
    <property type="match status" value="1"/>
</dbReference>
<dbReference type="Proteomes" id="UP001229421">
    <property type="component" value="Unassembled WGS sequence"/>
</dbReference>
<dbReference type="PANTHER" id="PTHR47965:SF63">
    <property type="entry name" value="OS01G0937200 PROTEIN"/>
    <property type="match status" value="1"/>
</dbReference>
<comment type="similarity">
    <text evidence="1">Belongs to the peptidase A1 family.</text>
</comment>
<reference evidence="4" key="1">
    <citation type="journal article" date="2023" name="bioRxiv">
        <title>Improved chromosome-level genome assembly for marigold (Tagetes erecta).</title>
        <authorList>
            <person name="Jiang F."/>
            <person name="Yuan L."/>
            <person name="Wang S."/>
            <person name="Wang H."/>
            <person name="Xu D."/>
            <person name="Wang A."/>
            <person name="Fan W."/>
        </authorList>
    </citation>
    <scope>NUCLEOTIDE SEQUENCE</scope>
    <source>
        <strain evidence="4">WSJ</strain>
        <tissue evidence="4">Leaf</tissue>
    </source>
</reference>
<feature type="signal peptide" evidence="2">
    <location>
        <begin position="1"/>
        <end position="20"/>
    </location>
</feature>
<organism evidence="4 5">
    <name type="scientific">Tagetes erecta</name>
    <name type="common">African marigold</name>
    <dbReference type="NCBI Taxonomy" id="13708"/>
    <lineage>
        <taxon>Eukaryota</taxon>
        <taxon>Viridiplantae</taxon>
        <taxon>Streptophyta</taxon>
        <taxon>Embryophyta</taxon>
        <taxon>Tracheophyta</taxon>
        <taxon>Spermatophyta</taxon>
        <taxon>Magnoliopsida</taxon>
        <taxon>eudicotyledons</taxon>
        <taxon>Gunneridae</taxon>
        <taxon>Pentapetalae</taxon>
        <taxon>asterids</taxon>
        <taxon>campanulids</taxon>
        <taxon>Asterales</taxon>
        <taxon>Asteraceae</taxon>
        <taxon>Asteroideae</taxon>
        <taxon>Heliantheae alliance</taxon>
        <taxon>Tageteae</taxon>
        <taxon>Tagetes</taxon>
    </lineage>
</organism>
<evidence type="ECO:0000259" key="3">
    <source>
        <dbReference type="PROSITE" id="PS51767"/>
    </source>
</evidence>
<comment type="caution">
    <text evidence="4">The sequence shown here is derived from an EMBL/GenBank/DDBJ whole genome shotgun (WGS) entry which is preliminary data.</text>
</comment>
<dbReference type="Gene3D" id="2.40.70.10">
    <property type="entry name" value="Acid Proteases"/>
    <property type="match status" value="2"/>
</dbReference>
<dbReference type="SUPFAM" id="SSF50630">
    <property type="entry name" value="Acid proteases"/>
    <property type="match status" value="1"/>
</dbReference>
<dbReference type="PANTHER" id="PTHR47965">
    <property type="entry name" value="ASPARTYL PROTEASE-RELATED"/>
    <property type="match status" value="1"/>
</dbReference>
<dbReference type="InterPro" id="IPR021109">
    <property type="entry name" value="Peptidase_aspartic_dom_sf"/>
</dbReference>
<dbReference type="InterPro" id="IPR032861">
    <property type="entry name" value="TAXi_N"/>
</dbReference>
<keyword evidence="2" id="KW-0732">Signal</keyword>
<gene>
    <name evidence="4" type="ORF">QVD17_12746</name>
</gene>
<dbReference type="InterPro" id="IPR032799">
    <property type="entry name" value="TAXi_C"/>
</dbReference>
<sequence length="430" mass="47767">MHLVKILFFILLSLSHQVSSQSSHFNTSLIPVIKDANTSLHKVGWWFGKPTWERKFDYLIDLDAPFTWRDCSVRRSPVVCGLEEGCKFPLSCKDALCKEAHLYRSNRLCPSLNITAKYGCNICVVTPFNPVSNTCKLSQLTIDLANLYVTNGRNTYSGAYPGFGIQIAISCAPISLLRSFPVNVHGVTAFSWSRLALPRQLSFPNVADKFALCLPSSAWSPGVVFLGDGPFYFTPFPNLDLRTILSYTPMVRKSSKSLGYYIKINGISIKENRIQLKSKSVKLSSVVPYTTLRSDIYKALVTAFLKATKDSFPRVNATKPFSVCLSVSVMGYIRTGIRVPNIDLETERGKVWTITADNSMKQVGNDVSCLAFMDGGLGVKDAIVLGTFQMENNFLFLDLENQKLGFSSSLLARGTSCSSFNLTEMPLYPH</sequence>
<dbReference type="Pfam" id="PF14543">
    <property type="entry name" value="TAXi_N"/>
    <property type="match status" value="1"/>
</dbReference>
<proteinExistence type="inferred from homology"/>
<feature type="chain" id="PRO_5042139122" description="Peptidase A1 domain-containing protein" evidence="2">
    <location>
        <begin position="21"/>
        <end position="430"/>
    </location>
</feature>